<dbReference type="RefSeq" id="WP_390294974.1">
    <property type="nucleotide sequence ID" value="NZ_JBHSFU010000004.1"/>
</dbReference>
<organism evidence="8 9">
    <name type="scientific">Virgibacillus kekensis</name>
    <dbReference type="NCBI Taxonomy" id="202261"/>
    <lineage>
        <taxon>Bacteria</taxon>
        <taxon>Bacillati</taxon>
        <taxon>Bacillota</taxon>
        <taxon>Bacilli</taxon>
        <taxon>Bacillales</taxon>
        <taxon>Bacillaceae</taxon>
        <taxon>Virgibacillus</taxon>
    </lineage>
</organism>
<feature type="transmembrane region" description="Helical" evidence="7">
    <location>
        <begin position="329"/>
        <end position="347"/>
    </location>
</feature>
<feature type="transmembrane region" description="Helical" evidence="7">
    <location>
        <begin position="396"/>
        <end position="420"/>
    </location>
</feature>
<comment type="caution">
    <text evidence="8">The sequence shown here is derived from an EMBL/GenBank/DDBJ whole genome shotgun (WGS) entry which is preliminary data.</text>
</comment>
<comment type="subcellular location">
    <subcellularLocation>
        <location evidence="1">Membrane</location>
        <topology evidence="1">Multi-pass membrane protein</topology>
    </subcellularLocation>
</comment>
<evidence type="ECO:0000256" key="2">
    <source>
        <dbReference type="ARBA" id="ARBA00008974"/>
    </source>
</evidence>
<feature type="transmembrane region" description="Helical" evidence="7">
    <location>
        <begin position="280"/>
        <end position="299"/>
    </location>
</feature>
<dbReference type="EMBL" id="JBHSFU010000004">
    <property type="protein sequence ID" value="MFC4558348.1"/>
    <property type="molecule type" value="Genomic_DNA"/>
</dbReference>
<feature type="region of interest" description="Disordered" evidence="6">
    <location>
        <begin position="1"/>
        <end position="20"/>
    </location>
</feature>
<dbReference type="Gene3D" id="1.10.4160.10">
    <property type="entry name" value="Hydantoin permease"/>
    <property type="match status" value="1"/>
</dbReference>
<evidence type="ECO:0000256" key="3">
    <source>
        <dbReference type="ARBA" id="ARBA00022692"/>
    </source>
</evidence>
<evidence type="ECO:0000313" key="9">
    <source>
        <dbReference type="Proteomes" id="UP001595989"/>
    </source>
</evidence>
<evidence type="ECO:0000256" key="5">
    <source>
        <dbReference type="ARBA" id="ARBA00023136"/>
    </source>
</evidence>
<sequence length="466" mass="51039">MEENQSQELAQSKGSGDDYSLERVPRAKRNMGWLSITNITFGIATAIFYFQMGSVMALQFGAINAIISAVYAIIVAGILGTFIAYLSAKSGMNVNLLSRGGGFGYIGASLTSLIYATNFIMYCALEGLILVSAIHEFFPVIPEWVLILFFGLIVIPLNWFGIKQLDKLQKWSLPLFFLFLIAAIVMAAMKTSGYDGAFWSYMPEGVQVGGTALLLCIGMQHGIMGLTPLLASDYARFLKPKDTKIGIFAIGFIPQIFCFGVMGGLGIWFGVRLGEPNPGVYIVLLLGIWGALFTMLTQIRINVTNIYSGSLSLSSFFENIFKFKPGRHFWVVVTGVSAIILMLLNIVEHLEVVMTFQGVFLLTWATILVVDAIFVKKILKIGPGYYEAEQDNLYKWNPVGVGALIIASGIGTIAALGFMGTFLQSTAAFFASILAAILTIVLAVATKGRYYIKKDNEEIEREDYIA</sequence>
<feature type="transmembrane region" description="Helical" evidence="7">
    <location>
        <begin position="426"/>
        <end position="445"/>
    </location>
</feature>
<feature type="compositionally biased region" description="Polar residues" evidence="6">
    <location>
        <begin position="1"/>
        <end position="14"/>
    </location>
</feature>
<keyword evidence="9" id="KW-1185">Reference proteome</keyword>
<keyword evidence="3 7" id="KW-0812">Transmembrane</keyword>
<dbReference type="InterPro" id="IPR030191">
    <property type="entry name" value="CodB"/>
</dbReference>
<comment type="similarity">
    <text evidence="2">Belongs to the purine-cytosine permease (2.A.39) family.</text>
</comment>
<reference evidence="9" key="1">
    <citation type="journal article" date="2019" name="Int. J. Syst. Evol. Microbiol.">
        <title>The Global Catalogue of Microorganisms (GCM) 10K type strain sequencing project: providing services to taxonomists for standard genome sequencing and annotation.</title>
        <authorList>
            <consortium name="The Broad Institute Genomics Platform"/>
            <consortium name="The Broad Institute Genome Sequencing Center for Infectious Disease"/>
            <person name="Wu L."/>
            <person name="Ma J."/>
        </authorList>
    </citation>
    <scope>NUCLEOTIDE SEQUENCE [LARGE SCALE GENOMIC DNA]</scope>
    <source>
        <strain evidence="9">CGMCC 4.7426</strain>
    </source>
</reference>
<feature type="transmembrane region" description="Helical" evidence="7">
    <location>
        <begin position="31"/>
        <end position="50"/>
    </location>
</feature>
<gene>
    <name evidence="8" type="ORF">ACFO3D_08990</name>
</gene>
<keyword evidence="5 7" id="KW-0472">Membrane</keyword>
<evidence type="ECO:0000256" key="4">
    <source>
        <dbReference type="ARBA" id="ARBA00022989"/>
    </source>
</evidence>
<feature type="transmembrane region" description="Helical" evidence="7">
    <location>
        <begin position="100"/>
        <end position="121"/>
    </location>
</feature>
<dbReference type="PANTHER" id="PTHR30569:SF0">
    <property type="entry name" value="CYTOSINE PERMEASE"/>
    <property type="match status" value="1"/>
</dbReference>
<name>A0ABV9DIZ3_9BACI</name>
<dbReference type="InterPro" id="IPR001248">
    <property type="entry name" value="Pur-cyt_permease"/>
</dbReference>
<evidence type="ECO:0000256" key="1">
    <source>
        <dbReference type="ARBA" id="ARBA00004141"/>
    </source>
</evidence>
<keyword evidence="4 7" id="KW-1133">Transmembrane helix</keyword>
<dbReference type="PANTHER" id="PTHR30569">
    <property type="entry name" value="CYTOSINE TRANSPORTER CODB"/>
    <property type="match status" value="1"/>
</dbReference>
<accession>A0ABV9DIZ3</accession>
<dbReference type="Proteomes" id="UP001595989">
    <property type="component" value="Unassembled WGS sequence"/>
</dbReference>
<evidence type="ECO:0000256" key="6">
    <source>
        <dbReference type="SAM" id="MobiDB-lite"/>
    </source>
</evidence>
<dbReference type="Pfam" id="PF02133">
    <property type="entry name" value="Transp_cyt_pur"/>
    <property type="match status" value="1"/>
</dbReference>
<feature type="transmembrane region" description="Helical" evidence="7">
    <location>
        <begin position="62"/>
        <end position="88"/>
    </location>
</feature>
<evidence type="ECO:0000313" key="8">
    <source>
        <dbReference type="EMBL" id="MFC4558348.1"/>
    </source>
</evidence>
<proteinExistence type="inferred from homology"/>
<feature type="transmembrane region" description="Helical" evidence="7">
    <location>
        <begin position="171"/>
        <end position="189"/>
    </location>
</feature>
<feature type="transmembrane region" description="Helical" evidence="7">
    <location>
        <begin position="353"/>
        <end position="375"/>
    </location>
</feature>
<feature type="transmembrane region" description="Helical" evidence="7">
    <location>
        <begin position="209"/>
        <end position="231"/>
    </location>
</feature>
<evidence type="ECO:0000256" key="7">
    <source>
        <dbReference type="SAM" id="Phobius"/>
    </source>
</evidence>
<feature type="transmembrane region" description="Helical" evidence="7">
    <location>
        <begin position="243"/>
        <end position="268"/>
    </location>
</feature>
<protein>
    <submittedName>
        <fullName evidence="8">Purine-cytosine permease family protein</fullName>
    </submittedName>
</protein>
<feature type="transmembrane region" description="Helical" evidence="7">
    <location>
        <begin position="141"/>
        <end position="159"/>
    </location>
</feature>